<evidence type="ECO:0000313" key="3">
    <source>
        <dbReference type="Proteomes" id="UP000067711"/>
    </source>
</evidence>
<dbReference type="GO" id="GO:0005886">
    <property type="term" value="C:plasma membrane"/>
    <property type="evidence" value="ECO:0007669"/>
    <property type="project" value="TreeGrafter"/>
</dbReference>
<feature type="transmembrane region" description="Helical" evidence="1">
    <location>
        <begin position="24"/>
        <end position="43"/>
    </location>
</feature>
<keyword evidence="1" id="KW-0812">Transmembrane</keyword>
<evidence type="ECO:0000313" key="2">
    <source>
        <dbReference type="EMBL" id="AOJ06119.1"/>
    </source>
</evidence>
<dbReference type="PANTHER" id="PTHR32063:SF4">
    <property type="entry name" value="SLR6043 PROTEIN"/>
    <property type="match status" value="1"/>
</dbReference>
<dbReference type="InterPro" id="IPR001036">
    <property type="entry name" value="Acrflvin-R"/>
</dbReference>
<dbReference type="SUPFAM" id="SSF82866">
    <property type="entry name" value="Multidrug efflux transporter AcrB transmembrane domain"/>
    <property type="match status" value="1"/>
</dbReference>
<organism evidence="2 3">
    <name type="scientific">Burkholderia mayonis</name>
    <dbReference type="NCBI Taxonomy" id="1385591"/>
    <lineage>
        <taxon>Bacteria</taxon>
        <taxon>Pseudomonadati</taxon>
        <taxon>Pseudomonadota</taxon>
        <taxon>Betaproteobacteria</taxon>
        <taxon>Burkholderiales</taxon>
        <taxon>Burkholderiaceae</taxon>
        <taxon>Burkholderia</taxon>
        <taxon>pseudomallei group</taxon>
    </lineage>
</organism>
<dbReference type="EMBL" id="CP013388">
    <property type="protein sequence ID" value="AOJ06119.1"/>
    <property type="molecule type" value="Genomic_DNA"/>
</dbReference>
<evidence type="ECO:0000256" key="1">
    <source>
        <dbReference type="SAM" id="Phobius"/>
    </source>
</evidence>
<reference evidence="2 3" key="1">
    <citation type="submission" date="2015-12" db="EMBL/GenBank/DDBJ databases">
        <title>Diversity of Burkholderia near neighbor genomes.</title>
        <authorList>
            <person name="Sahl J."/>
            <person name="Wagner D."/>
            <person name="Keim P."/>
        </authorList>
    </citation>
    <scope>NUCLEOTIDE SEQUENCE [LARGE SCALE GENOMIC DNA]</scope>
    <source>
        <strain evidence="2 3">BDU8</strain>
    </source>
</reference>
<name>A0A1B4FR36_9BURK</name>
<feature type="transmembrane region" description="Helical" evidence="1">
    <location>
        <begin position="55"/>
        <end position="80"/>
    </location>
</feature>
<keyword evidence="1" id="KW-1133">Transmembrane helix</keyword>
<dbReference type="Gene3D" id="1.20.1640.10">
    <property type="entry name" value="Multidrug efflux transporter AcrB transmembrane domain"/>
    <property type="match status" value="1"/>
</dbReference>
<proteinExistence type="predicted"/>
<sequence>MRIRTDRDDGQSPVAAVRGASERLVPILMTALVTALALLPLAVTSGAAGNEIEGPVAIVILGGLVTSTALNLIVLPPLALRHGRFDRDARDVRGEPDAPRE</sequence>
<gene>
    <name evidence="2" type="ORF">WS71_01325</name>
</gene>
<keyword evidence="1" id="KW-0472">Membrane</keyword>
<accession>A0A1B4FR36</accession>
<dbReference type="GO" id="GO:0042910">
    <property type="term" value="F:xenobiotic transmembrane transporter activity"/>
    <property type="evidence" value="ECO:0007669"/>
    <property type="project" value="TreeGrafter"/>
</dbReference>
<dbReference type="AlphaFoldDB" id="A0A1B4FR36"/>
<dbReference type="Proteomes" id="UP000067711">
    <property type="component" value="Chromosome 2"/>
</dbReference>
<protein>
    <submittedName>
        <fullName evidence="2">Uncharacterized protein</fullName>
    </submittedName>
</protein>
<dbReference type="Pfam" id="PF00873">
    <property type="entry name" value="ACR_tran"/>
    <property type="match status" value="1"/>
</dbReference>
<dbReference type="PANTHER" id="PTHR32063">
    <property type="match status" value="1"/>
</dbReference>